<name>B8JH39_ANAD2</name>
<protein>
    <submittedName>
        <fullName evidence="2">Uncharacterized protein</fullName>
    </submittedName>
</protein>
<evidence type="ECO:0000256" key="1">
    <source>
        <dbReference type="SAM" id="Phobius"/>
    </source>
</evidence>
<dbReference type="KEGG" id="acp:A2cp1_1397"/>
<reference evidence="2" key="1">
    <citation type="submission" date="2009-01" db="EMBL/GenBank/DDBJ databases">
        <title>Complete sequence of Anaeromyxobacter dehalogenans 2CP-1.</title>
        <authorList>
            <consortium name="US DOE Joint Genome Institute"/>
            <person name="Lucas S."/>
            <person name="Copeland A."/>
            <person name="Lapidus A."/>
            <person name="Glavina del Rio T."/>
            <person name="Dalin E."/>
            <person name="Tice H."/>
            <person name="Bruce D."/>
            <person name="Goodwin L."/>
            <person name="Pitluck S."/>
            <person name="Saunders E."/>
            <person name="Brettin T."/>
            <person name="Detter J.C."/>
            <person name="Han C."/>
            <person name="Larimer F."/>
            <person name="Land M."/>
            <person name="Hauser L."/>
            <person name="Kyrpides N."/>
            <person name="Ovchinnikova G."/>
            <person name="Beliaev A.S."/>
            <person name="Richardson P."/>
        </authorList>
    </citation>
    <scope>NUCLEOTIDE SEQUENCE</scope>
    <source>
        <strain evidence="2">2CP-1</strain>
    </source>
</reference>
<dbReference type="HOGENOM" id="CLU_2646561_0_0_7"/>
<proteinExistence type="predicted"/>
<dbReference type="Proteomes" id="UP000007089">
    <property type="component" value="Chromosome"/>
</dbReference>
<keyword evidence="1" id="KW-1133">Transmembrane helix</keyword>
<keyword evidence="1" id="KW-0812">Transmembrane</keyword>
<evidence type="ECO:0000313" key="3">
    <source>
        <dbReference type="Proteomes" id="UP000007089"/>
    </source>
</evidence>
<sequence length="76" mass="8362">MGQRGYRERGTRGRAARCAPGYHPAVPTRRRGPFWFFVLAMAVALAGGLAIVVLARRSAAERQLRYRAPAPAEPAR</sequence>
<gene>
    <name evidence="2" type="ordered locus">A2cp1_1397</name>
</gene>
<keyword evidence="1" id="KW-0472">Membrane</keyword>
<evidence type="ECO:0000313" key="2">
    <source>
        <dbReference type="EMBL" id="ACL64741.1"/>
    </source>
</evidence>
<accession>B8JH39</accession>
<feature type="transmembrane region" description="Helical" evidence="1">
    <location>
        <begin position="34"/>
        <end position="55"/>
    </location>
</feature>
<dbReference type="AlphaFoldDB" id="B8JH39"/>
<organism evidence="2 3">
    <name type="scientific">Anaeromyxobacter dehalogenans (strain ATCC BAA-258 / DSM 21875 / 2CP-1)</name>
    <dbReference type="NCBI Taxonomy" id="455488"/>
    <lineage>
        <taxon>Bacteria</taxon>
        <taxon>Pseudomonadati</taxon>
        <taxon>Myxococcota</taxon>
        <taxon>Myxococcia</taxon>
        <taxon>Myxococcales</taxon>
        <taxon>Cystobacterineae</taxon>
        <taxon>Anaeromyxobacteraceae</taxon>
        <taxon>Anaeromyxobacter</taxon>
    </lineage>
</organism>
<dbReference type="EMBL" id="CP001359">
    <property type="protein sequence ID" value="ACL64741.1"/>
    <property type="molecule type" value="Genomic_DNA"/>
</dbReference>
<keyword evidence="3" id="KW-1185">Reference proteome</keyword>